<feature type="compositionally biased region" description="Polar residues" evidence="1">
    <location>
        <begin position="332"/>
        <end position="342"/>
    </location>
</feature>
<feature type="compositionally biased region" description="Gly residues" evidence="1">
    <location>
        <begin position="440"/>
        <end position="456"/>
    </location>
</feature>
<feature type="compositionally biased region" description="Acidic residues" evidence="1">
    <location>
        <begin position="457"/>
        <end position="481"/>
    </location>
</feature>
<proteinExistence type="predicted"/>
<organism evidence="2 3">
    <name type="scientific">Massarina eburnea CBS 473.64</name>
    <dbReference type="NCBI Taxonomy" id="1395130"/>
    <lineage>
        <taxon>Eukaryota</taxon>
        <taxon>Fungi</taxon>
        <taxon>Dikarya</taxon>
        <taxon>Ascomycota</taxon>
        <taxon>Pezizomycotina</taxon>
        <taxon>Dothideomycetes</taxon>
        <taxon>Pleosporomycetidae</taxon>
        <taxon>Pleosporales</taxon>
        <taxon>Massarineae</taxon>
        <taxon>Massarinaceae</taxon>
        <taxon>Massarina</taxon>
    </lineage>
</organism>
<dbReference type="EMBL" id="MU006782">
    <property type="protein sequence ID" value="KAF2642157.1"/>
    <property type="molecule type" value="Genomic_DNA"/>
</dbReference>
<evidence type="ECO:0000313" key="3">
    <source>
        <dbReference type="Proteomes" id="UP000799753"/>
    </source>
</evidence>
<feature type="compositionally biased region" description="Pro residues" evidence="1">
    <location>
        <begin position="368"/>
        <end position="377"/>
    </location>
</feature>
<dbReference type="AlphaFoldDB" id="A0A6A6S4D6"/>
<feature type="compositionally biased region" description="Polar residues" evidence="1">
    <location>
        <begin position="397"/>
        <end position="407"/>
    </location>
</feature>
<dbReference type="OrthoDB" id="3786931at2759"/>
<feature type="region of interest" description="Disordered" evidence="1">
    <location>
        <begin position="282"/>
        <end position="407"/>
    </location>
</feature>
<feature type="compositionally biased region" description="Pro residues" evidence="1">
    <location>
        <begin position="385"/>
        <end position="394"/>
    </location>
</feature>
<dbReference type="Proteomes" id="UP000799753">
    <property type="component" value="Unassembled WGS sequence"/>
</dbReference>
<gene>
    <name evidence="2" type="ORF">P280DRAFT_517144</name>
</gene>
<protein>
    <submittedName>
        <fullName evidence="2">Uncharacterized protein</fullName>
    </submittedName>
</protein>
<reference evidence="2" key="1">
    <citation type="journal article" date="2020" name="Stud. Mycol.">
        <title>101 Dothideomycetes genomes: a test case for predicting lifestyles and emergence of pathogens.</title>
        <authorList>
            <person name="Haridas S."/>
            <person name="Albert R."/>
            <person name="Binder M."/>
            <person name="Bloem J."/>
            <person name="Labutti K."/>
            <person name="Salamov A."/>
            <person name="Andreopoulos B."/>
            <person name="Baker S."/>
            <person name="Barry K."/>
            <person name="Bills G."/>
            <person name="Bluhm B."/>
            <person name="Cannon C."/>
            <person name="Castanera R."/>
            <person name="Culley D."/>
            <person name="Daum C."/>
            <person name="Ezra D."/>
            <person name="Gonzalez J."/>
            <person name="Henrissat B."/>
            <person name="Kuo A."/>
            <person name="Liang C."/>
            <person name="Lipzen A."/>
            <person name="Lutzoni F."/>
            <person name="Magnuson J."/>
            <person name="Mondo S."/>
            <person name="Nolan M."/>
            <person name="Ohm R."/>
            <person name="Pangilinan J."/>
            <person name="Park H.-J."/>
            <person name="Ramirez L."/>
            <person name="Alfaro M."/>
            <person name="Sun H."/>
            <person name="Tritt A."/>
            <person name="Yoshinaga Y."/>
            <person name="Zwiers L.-H."/>
            <person name="Turgeon B."/>
            <person name="Goodwin S."/>
            <person name="Spatafora J."/>
            <person name="Crous P."/>
            <person name="Grigoriev I."/>
        </authorList>
    </citation>
    <scope>NUCLEOTIDE SEQUENCE</scope>
    <source>
        <strain evidence="2">CBS 473.64</strain>
    </source>
</reference>
<evidence type="ECO:0000313" key="2">
    <source>
        <dbReference type="EMBL" id="KAF2642157.1"/>
    </source>
</evidence>
<feature type="region of interest" description="Disordered" evidence="1">
    <location>
        <begin position="440"/>
        <end position="481"/>
    </location>
</feature>
<name>A0A6A6S4D6_9PLEO</name>
<keyword evidence="3" id="KW-1185">Reference proteome</keyword>
<evidence type="ECO:0000256" key="1">
    <source>
        <dbReference type="SAM" id="MobiDB-lite"/>
    </source>
</evidence>
<accession>A0A6A6S4D6</accession>
<sequence>MPPAATRALYPNLRPNPTTAPEIVKSYKSLHPSELTQLIQILHAPPFPSTPTQDRTYTDKTPRLIAALPQPLKSSSTIANMPTREYLTKFSDPTTGRLDKHYLCPLLHKGLERRLIRSIWSFVRFELERGIGRFIFPVIVSDGVISGEQEDAARQLEPVLRMFHAEFTVEGATPVGKVPVHPGVEREGGWVPKWKFQDDGCMACMLARIGEDKAVLTALLAGMVARWGKRFVGSREVVRSRRVRFVKAWLEGRCGWLVRKRCVDRAWGLGVVLRAAAKEIRKAGGAGGGGESGESVSRMLSGPVDGVRGGDGGYRPHSPTTHHHGDTRHSIRTSPIRTSTVYPTTTPPTPPTNRPASHIPRNPYIYTPHPPQAPSPPSHSLYADPPYPTSPPPIHNVASSHPTLVVPTTPSRYRASITPTLSSVASPERYSQLSWNRMQGYGGGRGVSVYGGFGGDGEGERDEDDTSSGSDGEWDEDDDEF</sequence>